<dbReference type="GO" id="GO:0008270">
    <property type="term" value="F:zinc ion binding"/>
    <property type="evidence" value="ECO:0007669"/>
    <property type="project" value="UniProtKB-KW"/>
</dbReference>
<dbReference type="Gene3D" id="1.10.220.160">
    <property type="match status" value="1"/>
</dbReference>
<dbReference type="PROSITE" id="PS50865">
    <property type="entry name" value="ZF_MYND_2"/>
    <property type="match status" value="1"/>
</dbReference>
<keyword evidence="1" id="KW-0479">Metal-binding</keyword>
<dbReference type="SMART" id="SM00317">
    <property type="entry name" value="SET"/>
    <property type="match status" value="1"/>
</dbReference>
<keyword evidence="3" id="KW-0862">Zinc</keyword>
<dbReference type="HOGENOM" id="CLU_018406_4_1_1"/>
<dbReference type="InterPro" id="IPR046341">
    <property type="entry name" value="SET_dom_sf"/>
</dbReference>
<dbReference type="Pfam" id="PF01753">
    <property type="entry name" value="zf-MYND"/>
    <property type="match status" value="1"/>
</dbReference>
<dbReference type="Pfam" id="PF00856">
    <property type="entry name" value="SET"/>
    <property type="match status" value="1"/>
</dbReference>
<evidence type="ECO:0008006" key="9">
    <source>
        <dbReference type="Google" id="ProtNLM"/>
    </source>
</evidence>
<dbReference type="Gene3D" id="6.10.140.2220">
    <property type="match status" value="1"/>
</dbReference>
<proteinExistence type="predicted"/>
<dbReference type="InterPro" id="IPR001214">
    <property type="entry name" value="SET_dom"/>
</dbReference>
<accession>A0A067NN28</accession>
<dbReference type="InterPro" id="IPR050869">
    <property type="entry name" value="H3K4_H4K5_MeTrfase"/>
</dbReference>
<evidence type="ECO:0000256" key="2">
    <source>
        <dbReference type="ARBA" id="ARBA00022771"/>
    </source>
</evidence>
<dbReference type="VEuPathDB" id="FungiDB:PLEOSDRAFT_1106448"/>
<evidence type="ECO:0000256" key="3">
    <source>
        <dbReference type="ARBA" id="ARBA00022833"/>
    </source>
</evidence>
<dbReference type="PANTHER" id="PTHR12197:SF251">
    <property type="entry name" value="EG:BACR7C10.4 PROTEIN"/>
    <property type="match status" value="1"/>
</dbReference>
<dbReference type="OrthoDB" id="265717at2759"/>
<reference evidence="8" key="1">
    <citation type="journal article" date="2014" name="Proc. Natl. Acad. Sci. U.S.A.">
        <title>Extensive sampling of basidiomycete genomes demonstrates inadequacy of the white-rot/brown-rot paradigm for wood decay fungi.</title>
        <authorList>
            <person name="Riley R."/>
            <person name="Salamov A.A."/>
            <person name="Brown D.W."/>
            <person name="Nagy L.G."/>
            <person name="Floudas D."/>
            <person name="Held B.W."/>
            <person name="Levasseur A."/>
            <person name="Lombard V."/>
            <person name="Morin E."/>
            <person name="Otillar R."/>
            <person name="Lindquist E.A."/>
            <person name="Sun H."/>
            <person name="LaButti K.M."/>
            <person name="Schmutz J."/>
            <person name="Jabbour D."/>
            <person name="Luo H."/>
            <person name="Baker S.E."/>
            <person name="Pisabarro A.G."/>
            <person name="Walton J.D."/>
            <person name="Blanchette R.A."/>
            <person name="Henrissat B."/>
            <person name="Martin F."/>
            <person name="Cullen D."/>
            <person name="Hibbett D.S."/>
            <person name="Grigoriev I.V."/>
        </authorList>
    </citation>
    <scope>NUCLEOTIDE SEQUENCE [LARGE SCALE GENOMIC DNA]</scope>
    <source>
        <strain evidence="8">PC15</strain>
    </source>
</reference>
<keyword evidence="2 4" id="KW-0863">Zinc-finger</keyword>
<name>A0A067NN28_PLEO1</name>
<dbReference type="PANTHER" id="PTHR12197">
    <property type="entry name" value="HISTONE-LYSINE N-METHYLTRANSFERASE SMYD"/>
    <property type="match status" value="1"/>
</dbReference>
<dbReference type="AlphaFoldDB" id="A0A067NN28"/>
<dbReference type="EMBL" id="KL198010">
    <property type="protein sequence ID" value="KDQ25527.1"/>
    <property type="molecule type" value="Genomic_DNA"/>
</dbReference>
<dbReference type="Proteomes" id="UP000027073">
    <property type="component" value="Unassembled WGS sequence"/>
</dbReference>
<organism evidence="7 8">
    <name type="scientific">Pleurotus ostreatus (strain PC15)</name>
    <name type="common">Oyster mushroom</name>
    <dbReference type="NCBI Taxonomy" id="1137138"/>
    <lineage>
        <taxon>Eukaryota</taxon>
        <taxon>Fungi</taxon>
        <taxon>Dikarya</taxon>
        <taxon>Basidiomycota</taxon>
        <taxon>Agaricomycotina</taxon>
        <taxon>Agaricomycetes</taxon>
        <taxon>Agaricomycetidae</taxon>
        <taxon>Agaricales</taxon>
        <taxon>Pleurotineae</taxon>
        <taxon>Pleurotaceae</taxon>
        <taxon>Pleurotus</taxon>
    </lineage>
</organism>
<dbReference type="Gene3D" id="2.170.270.10">
    <property type="entry name" value="SET domain"/>
    <property type="match status" value="1"/>
</dbReference>
<evidence type="ECO:0000313" key="7">
    <source>
        <dbReference type="EMBL" id="KDQ25527.1"/>
    </source>
</evidence>
<protein>
    <recommendedName>
        <fullName evidence="9">SET domain-containing protein</fullName>
    </recommendedName>
</protein>
<dbReference type="InterPro" id="IPR002893">
    <property type="entry name" value="Znf_MYND"/>
</dbReference>
<gene>
    <name evidence="7" type="ORF">PLEOSDRAFT_1106448</name>
</gene>
<evidence type="ECO:0000256" key="1">
    <source>
        <dbReference type="ARBA" id="ARBA00022723"/>
    </source>
</evidence>
<dbReference type="GO" id="GO:0005634">
    <property type="term" value="C:nucleus"/>
    <property type="evidence" value="ECO:0007669"/>
    <property type="project" value="TreeGrafter"/>
</dbReference>
<evidence type="ECO:0000259" key="5">
    <source>
        <dbReference type="PROSITE" id="PS50280"/>
    </source>
</evidence>
<sequence length="619" mass="67315">MASFTALSTSRHRKETKSYVKSHESDAAVSHVSSISPFKQGVHDENGLFNYIPKSLEIRSSDEGGRGIWTKATLNIGTTLLSCKPKLAALSNTYLDSHCSACFRPTPPTALQRCTECRTVWYCDADCQNRDWSFHKLECIALKRWSAAAPSAEASIPNDAIRCLGRLLWKRKKAGARSDWAREINAMQSHRSSMQPSTTEFHTHLAHSIVQYLGLSSPTDLAEFDVASAADLVDVISRFTTNSFTLTSPSLTPLGVCVSPAVALINHSCDPNAVVVFPRSSGSVAQEPLMQVIAIKPIAADEEILTSYIDTTLPKSQRQQFLLETYSFTCKCNLCENEGKSDSVDPRIAIWCPKACGGTSPLPVTDTDIVRCSKCKAVVTSTDAVIDAARVGQEALDKATALQFRGSSNLLPKYLSLFITIIPDPEKSKQLTNNLIPILLSTGLTPSTHPLLGLSRLQQSLLISSLPSVSSLTGSQEERKAAQDLLDDAIRSASRSVSGLTAVLNEGHPVRGIALTELGKLLAVDEPSPKEVQQPGDAHPHFFTKAAPFPPSGPPRLKLAYTTLMRAREELLIGFGKSNDDGEVGKDVREALMAIEKELGVWKQGVQNVIQDQPKPEKR</sequence>
<evidence type="ECO:0000313" key="8">
    <source>
        <dbReference type="Proteomes" id="UP000027073"/>
    </source>
</evidence>
<dbReference type="InParanoid" id="A0A067NN28"/>
<feature type="domain" description="SET" evidence="5">
    <location>
        <begin position="54"/>
        <end position="309"/>
    </location>
</feature>
<dbReference type="SUPFAM" id="SSF82199">
    <property type="entry name" value="SET domain"/>
    <property type="match status" value="1"/>
</dbReference>
<dbReference type="STRING" id="1137138.A0A067NN28"/>
<dbReference type="PROSITE" id="PS50280">
    <property type="entry name" value="SET"/>
    <property type="match status" value="1"/>
</dbReference>
<feature type="domain" description="MYND-type" evidence="6">
    <location>
        <begin position="99"/>
        <end position="139"/>
    </location>
</feature>
<evidence type="ECO:0000256" key="4">
    <source>
        <dbReference type="PROSITE-ProRule" id="PRU00134"/>
    </source>
</evidence>
<evidence type="ECO:0000259" key="6">
    <source>
        <dbReference type="PROSITE" id="PS50865"/>
    </source>
</evidence>